<feature type="region of interest" description="Disordered" evidence="1">
    <location>
        <begin position="268"/>
        <end position="349"/>
    </location>
</feature>
<feature type="compositionally biased region" description="Polar residues" evidence="1">
    <location>
        <begin position="307"/>
        <end position="319"/>
    </location>
</feature>
<keyword evidence="3" id="KW-1185">Reference proteome</keyword>
<dbReference type="AlphaFoldDB" id="A0A1V6PQ45"/>
<feature type="compositionally biased region" description="Polar residues" evidence="1">
    <location>
        <begin position="432"/>
        <end position="446"/>
    </location>
</feature>
<evidence type="ECO:0000256" key="1">
    <source>
        <dbReference type="SAM" id="MobiDB-lite"/>
    </source>
</evidence>
<name>A0A1V6PQ45_9EURO</name>
<feature type="region of interest" description="Disordered" evidence="1">
    <location>
        <begin position="49"/>
        <end position="86"/>
    </location>
</feature>
<feature type="compositionally biased region" description="Polar residues" evidence="1">
    <location>
        <begin position="574"/>
        <end position="583"/>
    </location>
</feature>
<feature type="region of interest" description="Disordered" evidence="1">
    <location>
        <begin position="432"/>
        <end position="458"/>
    </location>
</feature>
<protein>
    <submittedName>
        <fullName evidence="2">Uncharacterized protein</fullName>
    </submittedName>
</protein>
<comment type="caution">
    <text evidence="2">The sequence shown here is derived from an EMBL/GenBank/DDBJ whole genome shotgun (WGS) entry which is preliminary data.</text>
</comment>
<feature type="region of interest" description="Disordered" evidence="1">
    <location>
        <begin position="597"/>
        <end position="631"/>
    </location>
</feature>
<dbReference type="Proteomes" id="UP000191672">
    <property type="component" value="Unassembled WGS sequence"/>
</dbReference>
<feature type="region of interest" description="Disordered" evidence="1">
    <location>
        <begin position="550"/>
        <end position="583"/>
    </location>
</feature>
<feature type="compositionally biased region" description="Polar residues" evidence="1">
    <location>
        <begin position="59"/>
        <end position="75"/>
    </location>
</feature>
<dbReference type="EMBL" id="MDYN01000061">
    <property type="protein sequence ID" value="OQD79129.1"/>
    <property type="molecule type" value="Genomic_DNA"/>
</dbReference>
<sequence length="743" mass="82969">MDTNTQSLHPARSQRFSLSLMFRSTRKRASCLPEMNGEPTCQERALYPVFDPQDPRHNPQAQSFSLYRQRSLNSSESRKRNQWTQSIPRQSFRRVRSRLLALRASLLRRSAVEDDQLGDTAELRSFVSPVALRREREQHGLRQAAFSLDTQDDLGFGTEIHRTGTPWPTIEVHEMEVHQGHDISDSVTPAPRIRTRPSGIPPTTFPTITVYRSPDLISVVESPLSDPVESPSSHNNNVDYQLERELTSSTGAVPAQLERQLDGHAADTSLSFRNLTPRGVTGTTNKELDMSSHELGDTQPAWAKQPTEGNGAQRDSMSDVSGYVAVQQRMRGNGESESRLSSRSSRSTTPSIFRHLSVHTACQGVNVRLYPSRVTEQELASAATNPATVTISRQCSAEVEFAFPGIYQEMLEQWMREPRQSQVALATELEGTSSVLQKRTRTNSAQHPVAQDDACDDLPSYDEYDQDALILESPQKPSVIVDASVMEDLQPLDHSGPSFAEDLDRQHFDNGSQGLTHSPNTIDEVLYHESSSTNATNLKARHSFGLHISLSSDTKRNSPDRSNRASYREPAFDAQNQGSQDCASGTEHVNATFQNLQDGPEYPRLYADSTSPDCTSAEVTSMTSMSSDPWSPIDSEVLFPTSTVNANEYYLVDGKDSTYYHDRGNQPVKTSRQATSEDNSHCLSSLDWTSSIRSREMTEVMYPSNMSVQLASHSAHGTDLSYDEDETEMYDIEYRGLPSHPHW</sequence>
<accession>A0A1V6PQ45</accession>
<reference evidence="3" key="1">
    <citation type="journal article" date="2017" name="Nat. Microbiol.">
        <title>Global analysis of biosynthetic gene clusters reveals vast potential of secondary metabolite production in Penicillium species.</title>
        <authorList>
            <person name="Nielsen J.C."/>
            <person name="Grijseels S."/>
            <person name="Prigent S."/>
            <person name="Ji B."/>
            <person name="Dainat J."/>
            <person name="Nielsen K.F."/>
            <person name="Frisvad J.C."/>
            <person name="Workman M."/>
            <person name="Nielsen J."/>
        </authorList>
    </citation>
    <scope>NUCLEOTIDE SEQUENCE [LARGE SCALE GENOMIC DNA]</scope>
    <source>
        <strain evidence="3">IBT 31811</strain>
    </source>
</reference>
<feature type="region of interest" description="Disordered" evidence="1">
    <location>
        <begin position="181"/>
        <end position="207"/>
    </location>
</feature>
<gene>
    <name evidence="2" type="ORF">PENANT_c061G06998</name>
</gene>
<evidence type="ECO:0000313" key="3">
    <source>
        <dbReference type="Proteomes" id="UP000191672"/>
    </source>
</evidence>
<evidence type="ECO:0000313" key="2">
    <source>
        <dbReference type="EMBL" id="OQD79129.1"/>
    </source>
</evidence>
<feature type="compositionally biased region" description="Basic and acidic residues" evidence="1">
    <location>
        <begin position="286"/>
        <end position="296"/>
    </location>
</feature>
<feature type="compositionally biased region" description="Basic and acidic residues" evidence="1">
    <location>
        <begin position="553"/>
        <end position="571"/>
    </location>
</feature>
<proteinExistence type="predicted"/>
<feature type="compositionally biased region" description="Polar residues" evidence="1">
    <location>
        <begin position="608"/>
        <end position="629"/>
    </location>
</feature>
<organism evidence="2 3">
    <name type="scientific">Penicillium antarcticum</name>
    <dbReference type="NCBI Taxonomy" id="416450"/>
    <lineage>
        <taxon>Eukaryota</taxon>
        <taxon>Fungi</taxon>
        <taxon>Dikarya</taxon>
        <taxon>Ascomycota</taxon>
        <taxon>Pezizomycotina</taxon>
        <taxon>Eurotiomycetes</taxon>
        <taxon>Eurotiomycetidae</taxon>
        <taxon>Eurotiales</taxon>
        <taxon>Aspergillaceae</taxon>
        <taxon>Penicillium</taxon>
    </lineage>
</organism>